<dbReference type="AlphaFoldDB" id="A0A223KQE1"/>
<sequence>MDMKKTITRRSFFKGIWKLIFTTLIASTVGYIYSRFIEPKQIKMNYYSIQHNLIPKSFSNMKIVQFSDTHVGHSFTEEDLVEVVNKINKEKPDIVFFTGDLMDDPLHYERAEDLIAILKKINAPYGKFSIYGNHDHGGYGTEIYEEIMNKADFKLLKNENVYIEAINSEKIYIAGVDDLMLGRPSFTEALDNIPSENFTILLVHEPDIADEISRQFRVQLQLSGHTHGGQVQIPFVGPIITPPLGSKYVEGFFYINDLTLYVNRGLGTTRQPYRFFAPPEITVFSLQHVDRDSE</sequence>
<accession>A0A223KQE1</accession>
<dbReference type="Pfam" id="PF00149">
    <property type="entry name" value="Metallophos"/>
    <property type="match status" value="1"/>
</dbReference>
<gene>
    <name evidence="7" type="ORF">BC6307_09905</name>
</gene>
<keyword evidence="5" id="KW-0812">Transmembrane</keyword>
<keyword evidence="8" id="KW-1185">Reference proteome</keyword>
<dbReference type="Gene3D" id="3.60.21.10">
    <property type="match status" value="1"/>
</dbReference>
<dbReference type="EMBL" id="CP018866">
    <property type="protein sequence ID" value="AST91574.1"/>
    <property type="molecule type" value="Genomic_DNA"/>
</dbReference>
<reference evidence="7 8" key="1">
    <citation type="submission" date="2016-12" db="EMBL/GenBank/DDBJ databases">
        <title>The whole genome sequencing and assembly of Bacillus cohnii DSM 6307T strain.</title>
        <authorList>
            <person name="Lee Y.-J."/>
            <person name="Yi H."/>
            <person name="Bahn Y.-S."/>
            <person name="Kim J.F."/>
            <person name="Lee D.-W."/>
        </authorList>
    </citation>
    <scope>NUCLEOTIDE SEQUENCE [LARGE SCALE GENOMIC DNA]</scope>
    <source>
        <strain evidence="7 8">DSM 6307</strain>
    </source>
</reference>
<name>A0A223KQE1_9BACI</name>
<evidence type="ECO:0000256" key="2">
    <source>
        <dbReference type="ARBA" id="ARBA00022723"/>
    </source>
</evidence>
<dbReference type="GO" id="GO:0009245">
    <property type="term" value="P:lipid A biosynthetic process"/>
    <property type="evidence" value="ECO:0007669"/>
    <property type="project" value="TreeGrafter"/>
</dbReference>
<evidence type="ECO:0000259" key="6">
    <source>
        <dbReference type="Pfam" id="PF00149"/>
    </source>
</evidence>
<comment type="cofactor">
    <cofactor evidence="1">
        <name>a divalent metal cation</name>
        <dbReference type="ChEBI" id="CHEBI:60240"/>
    </cofactor>
</comment>
<dbReference type="PANTHER" id="PTHR31302">
    <property type="entry name" value="TRANSMEMBRANE PROTEIN WITH METALLOPHOSPHOESTERASE DOMAIN-RELATED"/>
    <property type="match status" value="1"/>
</dbReference>
<dbReference type="InterPro" id="IPR051158">
    <property type="entry name" value="Metallophosphoesterase_sf"/>
</dbReference>
<keyword evidence="5" id="KW-0472">Membrane</keyword>
<feature type="transmembrane region" description="Helical" evidence="5">
    <location>
        <begin position="12"/>
        <end position="33"/>
    </location>
</feature>
<feature type="domain" description="Calcineurin-like phosphoesterase" evidence="6">
    <location>
        <begin position="61"/>
        <end position="228"/>
    </location>
</feature>
<evidence type="ECO:0000256" key="5">
    <source>
        <dbReference type="SAM" id="Phobius"/>
    </source>
</evidence>
<evidence type="ECO:0000256" key="4">
    <source>
        <dbReference type="ARBA" id="ARBA00061089"/>
    </source>
</evidence>
<comment type="similarity">
    <text evidence="4">Belongs to the metallophosphoesterase superfamily.</text>
</comment>
<keyword evidence="5" id="KW-1133">Transmembrane helix</keyword>
<dbReference type="PANTHER" id="PTHR31302:SF25">
    <property type="entry name" value="PHOSPHOESTERASE"/>
    <property type="match status" value="1"/>
</dbReference>
<dbReference type="GO" id="GO:0016020">
    <property type="term" value="C:membrane"/>
    <property type="evidence" value="ECO:0007669"/>
    <property type="project" value="GOC"/>
</dbReference>
<organism evidence="7 8">
    <name type="scientific">Sutcliffiella cohnii</name>
    <dbReference type="NCBI Taxonomy" id="33932"/>
    <lineage>
        <taxon>Bacteria</taxon>
        <taxon>Bacillati</taxon>
        <taxon>Bacillota</taxon>
        <taxon>Bacilli</taxon>
        <taxon>Bacillales</taxon>
        <taxon>Bacillaceae</taxon>
        <taxon>Sutcliffiella</taxon>
    </lineage>
</organism>
<evidence type="ECO:0000256" key="1">
    <source>
        <dbReference type="ARBA" id="ARBA00001968"/>
    </source>
</evidence>
<protein>
    <submittedName>
        <fullName evidence="7">Metallophosphoesterase</fullName>
    </submittedName>
</protein>
<dbReference type="InterPro" id="IPR004843">
    <property type="entry name" value="Calcineurin-like_PHP"/>
</dbReference>
<proteinExistence type="inferred from homology"/>
<dbReference type="InterPro" id="IPR029052">
    <property type="entry name" value="Metallo-depent_PP-like"/>
</dbReference>
<dbReference type="STRING" id="1314751.GCA_001591425_01299"/>
<dbReference type="GO" id="GO:0008758">
    <property type="term" value="F:UDP-2,3-diacylglucosamine hydrolase activity"/>
    <property type="evidence" value="ECO:0007669"/>
    <property type="project" value="TreeGrafter"/>
</dbReference>
<dbReference type="FunFam" id="3.60.21.10:FF:000028">
    <property type="entry name" value="Putative metallophosphoesterase"/>
    <property type="match status" value="1"/>
</dbReference>
<dbReference type="CDD" id="cd07385">
    <property type="entry name" value="MPP_YkuE_C"/>
    <property type="match status" value="1"/>
</dbReference>
<dbReference type="Proteomes" id="UP000215224">
    <property type="component" value="Chromosome"/>
</dbReference>
<keyword evidence="3" id="KW-0378">Hydrolase</keyword>
<evidence type="ECO:0000313" key="8">
    <source>
        <dbReference type="Proteomes" id="UP000215224"/>
    </source>
</evidence>
<dbReference type="KEGG" id="bcoh:BC6307_09905"/>
<dbReference type="SUPFAM" id="SSF56300">
    <property type="entry name" value="Metallo-dependent phosphatases"/>
    <property type="match status" value="1"/>
</dbReference>
<dbReference type="GO" id="GO:0046872">
    <property type="term" value="F:metal ion binding"/>
    <property type="evidence" value="ECO:0007669"/>
    <property type="project" value="UniProtKB-KW"/>
</dbReference>
<evidence type="ECO:0000313" key="7">
    <source>
        <dbReference type="EMBL" id="AST91574.1"/>
    </source>
</evidence>
<keyword evidence="2" id="KW-0479">Metal-binding</keyword>
<evidence type="ECO:0000256" key="3">
    <source>
        <dbReference type="ARBA" id="ARBA00022801"/>
    </source>
</evidence>